<dbReference type="GO" id="GO:0003723">
    <property type="term" value="F:RNA binding"/>
    <property type="evidence" value="ECO:0007669"/>
    <property type="project" value="UniProtKB-KW"/>
</dbReference>
<evidence type="ECO:0000256" key="5">
    <source>
        <dbReference type="ARBA" id="ARBA00022741"/>
    </source>
</evidence>
<sequence length="912" mass="102653">MEPPQEFPFPFEPYDIQKGFMTKLYQTLEEGKVGIFESPTGTGKSLSLICGALKWLQDHEDRQKREVEEILEGARPSSATEEIRKNSSAEPTIPAAPDWVQQFAKKREAEERTLKSREEQEAKVKREARLQEIRKNNRAKLFTNKRKRKDGEKSEEEEEGFAMGKDETSTTDGPAEKEEDAELLVDDYKSDEEDGPKQKRPEDDQEEVHITKIYYCSRTHSQLAQFVREVQKSPFGKDVRVVSLGSRQNLCINDSVRKLGSAHLVNDRCLEMQNNKKKEDSRGKGEDDDTKRKKRRSLSAGCPFHQHIPTYSDEVLAEVRDIEQLVIKGREMEACPYYGTRYSIPAAQLVALPYNTLLHKHTREVTGIKLAGNVVIIDEAHNLVDTITGIHSVEITGGQIARAYSQLTQYAQRYKSRLLAKNLRYIKQILHVLKHFIMCLGGKAGHSPEEPSTGVPKVHLQTINDFLFTAGMDNINLFKIQRYCEQSHISRKLNGFVEKYQPSVTLQTAVDTKADSGGGASSVSKFLQQIKQGSPQQTGGTQESDTQSLSSADPKEETPHHQSSSSFMHIEAFLLALTNADKDGRVVINKQARLSQSSLRFLLLNPALHFSDIVQQARAVVMAGGTMQPVSEFKEHLLFAAGVEPERITEFSCGHVIPACNLLPVALGSGPVGGAVDFSYEYRNKEYMMAELGRVLVNLCNLVPAGVCVFFPSYEYERQVYKFFEDTGVLKRLAVRKQVFREPKKASQVDQVLSDYSKCIQRCRTLGYKAMPLTGALLFSVVGGKMSEGINFSDDLGRCVVMVGLPYPNIKSPELKEKMDYLDATLPHHAGKSPGQIHYENLCMKAVNQSIGRAIRHKDDYATIVLLDRRYFRPHVCTALPDWISSHLQTISKFGDAFGTIRKFFLAKKADR</sequence>
<evidence type="ECO:0000256" key="1">
    <source>
        <dbReference type="ARBA" id="ARBA00001966"/>
    </source>
</evidence>
<keyword evidence="4" id="KW-0479">Metal-binding</keyword>
<keyword evidence="14" id="KW-0539">Nucleus</keyword>
<feature type="compositionally biased region" description="Acidic residues" evidence="15">
    <location>
        <begin position="177"/>
        <end position="194"/>
    </location>
</feature>
<gene>
    <name evidence="18" type="primary">LOC109477470</name>
</gene>
<dbReference type="GO" id="GO:0006139">
    <property type="term" value="P:nucleobase-containing compound metabolic process"/>
    <property type="evidence" value="ECO:0007669"/>
    <property type="project" value="InterPro"/>
</dbReference>
<dbReference type="KEGG" id="bbel:109477470"/>
<evidence type="ECO:0000256" key="13">
    <source>
        <dbReference type="ARBA" id="ARBA00023235"/>
    </source>
</evidence>
<dbReference type="SMART" id="SM00491">
    <property type="entry name" value="HELICc2"/>
    <property type="match status" value="1"/>
</dbReference>
<feature type="compositionally biased region" description="Basic and acidic residues" evidence="15">
    <location>
        <begin position="105"/>
        <end position="135"/>
    </location>
</feature>
<dbReference type="GeneID" id="109477470"/>
<evidence type="ECO:0000256" key="12">
    <source>
        <dbReference type="ARBA" id="ARBA00023125"/>
    </source>
</evidence>
<evidence type="ECO:0000256" key="8">
    <source>
        <dbReference type="ARBA" id="ARBA00022840"/>
    </source>
</evidence>
<protein>
    <submittedName>
        <fullName evidence="18">ATP-dependent DNA helicase DDX11-like</fullName>
    </submittedName>
</protein>
<evidence type="ECO:0000256" key="6">
    <source>
        <dbReference type="ARBA" id="ARBA00022801"/>
    </source>
</evidence>
<dbReference type="GO" id="GO:0046872">
    <property type="term" value="F:metal ion binding"/>
    <property type="evidence" value="ECO:0007669"/>
    <property type="project" value="UniProtKB-KW"/>
</dbReference>
<dbReference type="InterPro" id="IPR006555">
    <property type="entry name" value="ATP-dep_Helicase_C"/>
</dbReference>
<comment type="similarity">
    <text evidence="3">Belongs to the DEAD box helicase family. DEAH subfamily. DDX11/CHL1 sub-subfamily.</text>
</comment>
<dbReference type="AlphaFoldDB" id="A0A6P4ZTM8"/>
<comment type="cofactor">
    <cofactor evidence="1">
        <name>[4Fe-4S] cluster</name>
        <dbReference type="ChEBI" id="CHEBI:49883"/>
    </cofactor>
</comment>
<dbReference type="PANTHER" id="PTHR11472">
    <property type="entry name" value="DNA REPAIR DEAD HELICASE RAD3/XP-D SUBFAMILY MEMBER"/>
    <property type="match status" value="1"/>
</dbReference>
<feature type="compositionally biased region" description="Basic and acidic residues" evidence="15">
    <location>
        <begin position="195"/>
        <end position="206"/>
    </location>
</feature>
<feature type="region of interest" description="Disordered" evidence="15">
    <location>
        <begin position="74"/>
        <end position="206"/>
    </location>
</feature>
<proteinExistence type="inferred from homology"/>
<dbReference type="Gene3D" id="3.40.50.300">
    <property type="entry name" value="P-loop containing nucleotide triphosphate hydrolases"/>
    <property type="match status" value="3"/>
</dbReference>
<keyword evidence="12" id="KW-0238">DNA-binding</keyword>
<dbReference type="GO" id="GO:0005524">
    <property type="term" value="F:ATP binding"/>
    <property type="evidence" value="ECO:0007669"/>
    <property type="project" value="UniProtKB-KW"/>
</dbReference>
<feature type="compositionally biased region" description="Basic and acidic residues" evidence="15">
    <location>
        <begin position="273"/>
        <end position="291"/>
    </location>
</feature>
<keyword evidence="8" id="KW-0067">ATP-binding</keyword>
<dbReference type="InterPro" id="IPR027417">
    <property type="entry name" value="P-loop_NTPase"/>
</dbReference>
<dbReference type="InterPro" id="IPR006554">
    <property type="entry name" value="Helicase-like_DEXD_c2"/>
</dbReference>
<dbReference type="SMART" id="SM00487">
    <property type="entry name" value="DEXDc"/>
    <property type="match status" value="1"/>
</dbReference>
<dbReference type="GO" id="GO:0003677">
    <property type="term" value="F:DNA binding"/>
    <property type="evidence" value="ECO:0007669"/>
    <property type="project" value="UniProtKB-KW"/>
</dbReference>
<feature type="domain" description="Helicase ATP-binding" evidence="16">
    <location>
        <begin position="3"/>
        <end position="430"/>
    </location>
</feature>
<evidence type="ECO:0000313" key="17">
    <source>
        <dbReference type="Proteomes" id="UP000515135"/>
    </source>
</evidence>
<keyword evidence="9" id="KW-0694">RNA-binding</keyword>
<dbReference type="InterPro" id="IPR014013">
    <property type="entry name" value="Helic_SF1/SF2_ATP-bd_DinG/Rad3"/>
</dbReference>
<feature type="region of interest" description="Disordered" evidence="15">
    <location>
        <begin position="531"/>
        <end position="565"/>
    </location>
</feature>
<comment type="subcellular location">
    <subcellularLocation>
        <location evidence="2">Nucleus</location>
    </subcellularLocation>
</comment>
<dbReference type="InterPro" id="IPR045028">
    <property type="entry name" value="DinG/Rad3-like"/>
</dbReference>
<evidence type="ECO:0000256" key="11">
    <source>
        <dbReference type="ARBA" id="ARBA00023014"/>
    </source>
</evidence>
<dbReference type="NCBIfam" id="TIGR00604">
    <property type="entry name" value="rad3"/>
    <property type="match status" value="1"/>
</dbReference>
<name>A0A6P4ZTM8_BRABE</name>
<dbReference type="Proteomes" id="UP000515135">
    <property type="component" value="Unplaced"/>
</dbReference>
<dbReference type="PROSITE" id="PS51193">
    <property type="entry name" value="HELICASE_ATP_BIND_2"/>
    <property type="match status" value="1"/>
</dbReference>
<keyword evidence="17" id="KW-1185">Reference proteome</keyword>
<keyword evidence="5" id="KW-0547">Nucleotide-binding</keyword>
<evidence type="ECO:0000256" key="9">
    <source>
        <dbReference type="ARBA" id="ARBA00022884"/>
    </source>
</evidence>
<keyword evidence="11" id="KW-0411">Iron-sulfur</keyword>
<dbReference type="GO" id="GO:0005634">
    <property type="term" value="C:nucleus"/>
    <property type="evidence" value="ECO:0007669"/>
    <property type="project" value="UniProtKB-SubCell"/>
</dbReference>
<evidence type="ECO:0000256" key="15">
    <source>
        <dbReference type="SAM" id="MobiDB-lite"/>
    </source>
</evidence>
<dbReference type="Pfam" id="PF13307">
    <property type="entry name" value="Helicase_C_2"/>
    <property type="match status" value="1"/>
</dbReference>
<evidence type="ECO:0000256" key="7">
    <source>
        <dbReference type="ARBA" id="ARBA00022806"/>
    </source>
</evidence>
<dbReference type="Pfam" id="PF06733">
    <property type="entry name" value="DEAD_2"/>
    <property type="match status" value="1"/>
</dbReference>
<keyword evidence="7" id="KW-0347">Helicase</keyword>
<feature type="region of interest" description="Disordered" evidence="15">
    <location>
        <begin position="273"/>
        <end position="299"/>
    </location>
</feature>
<evidence type="ECO:0000256" key="3">
    <source>
        <dbReference type="ARBA" id="ARBA00008435"/>
    </source>
</evidence>
<dbReference type="RefSeq" id="XP_019634312.1">
    <property type="nucleotide sequence ID" value="XM_019778753.1"/>
</dbReference>
<dbReference type="PANTHER" id="PTHR11472:SF41">
    <property type="entry name" value="ATP-DEPENDENT DNA HELICASE DDX11-RELATED"/>
    <property type="match status" value="1"/>
</dbReference>
<evidence type="ECO:0000256" key="2">
    <source>
        <dbReference type="ARBA" id="ARBA00004123"/>
    </source>
</evidence>
<dbReference type="GO" id="GO:0016818">
    <property type="term" value="F:hydrolase activity, acting on acid anhydrides, in phosphorus-containing anhydrides"/>
    <property type="evidence" value="ECO:0007669"/>
    <property type="project" value="InterPro"/>
</dbReference>
<dbReference type="GO" id="GO:0003678">
    <property type="term" value="F:DNA helicase activity"/>
    <property type="evidence" value="ECO:0007669"/>
    <property type="project" value="InterPro"/>
</dbReference>
<dbReference type="GO" id="GO:0034085">
    <property type="term" value="P:establishment of sister chromatid cohesion"/>
    <property type="evidence" value="ECO:0007669"/>
    <property type="project" value="TreeGrafter"/>
</dbReference>
<dbReference type="InterPro" id="IPR010614">
    <property type="entry name" value="RAD3-like_helicase_DEAD"/>
</dbReference>
<keyword evidence="6" id="KW-0378">Hydrolase</keyword>
<reference evidence="18" key="1">
    <citation type="submission" date="2025-08" db="UniProtKB">
        <authorList>
            <consortium name="RefSeq"/>
        </authorList>
    </citation>
    <scope>IDENTIFICATION</scope>
    <source>
        <tissue evidence="18">Gonad</tissue>
    </source>
</reference>
<evidence type="ECO:0000256" key="4">
    <source>
        <dbReference type="ARBA" id="ARBA00022723"/>
    </source>
</evidence>
<dbReference type="InterPro" id="IPR014001">
    <property type="entry name" value="Helicase_ATP-bd"/>
</dbReference>
<keyword evidence="10" id="KW-0408">Iron</keyword>
<dbReference type="CDD" id="cd18788">
    <property type="entry name" value="SF2_C_XPD"/>
    <property type="match status" value="1"/>
</dbReference>
<dbReference type="FunFam" id="3.40.50.300:FF:001050">
    <property type="entry name" value="ATP-dependent DNA helicase DDX11"/>
    <property type="match status" value="1"/>
</dbReference>
<keyword evidence="13" id="KW-0413">Isomerase</keyword>
<dbReference type="GO" id="GO:0051536">
    <property type="term" value="F:iron-sulfur cluster binding"/>
    <property type="evidence" value="ECO:0007669"/>
    <property type="project" value="UniProtKB-KW"/>
</dbReference>
<feature type="compositionally biased region" description="Polar residues" evidence="15">
    <location>
        <begin position="531"/>
        <end position="551"/>
    </location>
</feature>
<dbReference type="SUPFAM" id="SSF52540">
    <property type="entry name" value="P-loop containing nucleoside triphosphate hydrolases"/>
    <property type="match status" value="1"/>
</dbReference>
<evidence type="ECO:0000256" key="10">
    <source>
        <dbReference type="ARBA" id="ARBA00023004"/>
    </source>
</evidence>
<evidence type="ECO:0000313" key="18">
    <source>
        <dbReference type="RefSeq" id="XP_019634312.1"/>
    </source>
</evidence>
<evidence type="ECO:0000259" key="16">
    <source>
        <dbReference type="PROSITE" id="PS51193"/>
    </source>
</evidence>
<organism evidence="17 18">
    <name type="scientific">Branchiostoma belcheri</name>
    <name type="common">Amphioxus</name>
    <dbReference type="NCBI Taxonomy" id="7741"/>
    <lineage>
        <taxon>Eukaryota</taxon>
        <taxon>Metazoa</taxon>
        <taxon>Chordata</taxon>
        <taxon>Cephalochordata</taxon>
        <taxon>Leptocardii</taxon>
        <taxon>Amphioxiformes</taxon>
        <taxon>Branchiostomatidae</taxon>
        <taxon>Branchiostoma</taxon>
    </lineage>
</organism>
<dbReference type="SMART" id="SM00488">
    <property type="entry name" value="DEXDc2"/>
    <property type="match status" value="1"/>
</dbReference>
<dbReference type="InterPro" id="IPR013020">
    <property type="entry name" value="Rad3/Chl1-like"/>
</dbReference>
<accession>A0A6P4ZTM8</accession>
<evidence type="ECO:0000256" key="14">
    <source>
        <dbReference type="ARBA" id="ARBA00023242"/>
    </source>
</evidence>
<dbReference type="FunFam" id="3.40.50.300:FF:002532">
    <property type="entry name" value="DEAD/H-box helicase 11"/>
    <property type="match status" value="1"/>
</dbReference>
<dbReference type="OrthoDB" id="267079at2759"/>